<keyword evidence="11" id="KW-1185">Reference proteome</keyword>
<evidence type="ECO:0000259" key="9">
    <source>
        <dbReference type="Pfam" id="PF07992"/>
    </source>
</evidence>
<accession>D7BPN4</accession>
<evidence type="ECO:0000256" key="4">
    <source>
        <dbReference type="ARBA" id="ARBA00022827"/>
    </source>
</evidence>
<dbReference type="eggNOG" id="COG1252">
    <property type="taxonomic scope" value="Bacteria"/>
</dbReference>
<evidence type="ECO:0000256" key="8">
    <source>
        <dbReference type="SAM" id="MobiDB-lite"/>
    </source>
</evidence>
<dbReference type="KEGG" id="ahe:Arch_1171"/>
<dbReference type="PANTHER" id="PTHR43706:SF47">
    <property type="entry name" value="EXTERNAL NADH-UBIQUINONE OXIDOREDUCTASE 1, MITOCHONDRIAL-RELATED"/>
    <property type="match status" value="1"/>
</dbReference>
<dbReference type="PANTHER" id="PTHR43706">
    <property type="entry name" value="NADH DEHYDROGENASE"/>
    <property type="match status" value="1"/>
</dbReference>
<dbReference type="STRING" id="644284.Arch_1171"/>
<dbReference type="Pfam" id="PF07992">
    <property type="entry name" value="Pyr_redox_2"/>
    <property type="match status" value="1"/>
</dbReference>
<evidence type="ECO:0000313" key="10">
    <source>
        <dbReference type="EMBL" id="ADH92883.1"/>
    </source>
</evidence>
<dbReference type="OrthoDB" id="9781621at2"/>
<evidence type="ECO:0000256" key="7">
    <source>
        <dbReference type="ARBA" id="ARBA00047599"/>
    </source>
</evidence>
<dbReference type="InterPro" id="IPR023753">
    <property type="entry name" value="FAD/NAD-binding_dom"/>
</dbReference>
<comment type="similarity">
    <text evidence="1">Belongs to the NADH dehydrogenase family.</text>
</comment>
<dbReference type="EMBL" id="CP002045">
    <property type="protein sequence ID" value="ADH92883.1"/>
    <property type="molecule type" value="Genomic_DNA"/>
</dbReference>
<organism evidence="10 11">
    <name type="scientific">Arcanobacterium haemolyticum (strain ATCC 9345 / DSM 20595 / CCM 5947 / CCUG 17215 / LMG 16163 / NBRC 15585 / NCTC 8452 / 11018)</name>
    <dbReference type="NCBI Taxonomy" id="644284"/>
    <lineage>
        <taxon>Bacteria</taxon>
        <taxon>Bacillati</taxon>
        <taxon>Actinomycetota</taxon>
        <taxon>Actinomycetes</taxon>
        <taxon>Actinomycetales</taxon>
        <taxon>Actinomycetaceae</taxon>
        <taxon>Arcanobacterium</taxon>
    </lineage>
</organism>
<evidence type="ECO:0000256" key="1">
    <source>
        <dbReference type="ARBA" id="ARBA00005272"/>
    </source>
</evidence>
<dbReference type="Gene3D" id="3.50.50.100">
    <property type="match status" value="1"/>
</dbReference>
<name>D7BPN4_ARCHD</name>
<dbReference type="HOGENOM" id="CLU_021377_7_1_11"/>
<comment type="catalytic activity">
    <reaction evidence="7">
        <text>a quinone + NADH + H(+) = a quinol + NAD(+)</text>
        <dbReference type="Rhea" id="RHEA:46160"/>
        <dbReference type="ChEBI" id="CHEBI:15378"/>
        <dbReference type="ChEBI" id="CHEBI:24646"/>
        <dbReference type="ChEBI" id="CHEBI:57540"/>
        <dbReference type="ChEBI" id="CHEBI:57945"/>
        <dbReference type="ChEBI" id="CHEBI:132124"/>
        <dbReference type="EC" id="1.6.5.9"/>
    </reaction>
</comment>
<keyword evidence="3" id="KW-0285">Flavoprotein</keyword>
<dbReference type="SUPFAM" id="SSF51905">
    <property type="entry name" value="FAD/NAD(P)-binding domain"/>
    <property type="match status" value="1"/>
</dbReference>
<keyword evidence="6" id="KW-0520">NAD</keyword>
<evidence type="ECO:0000256" key="3">
    <source>
        <dbReference type="ARBA" id="ARBA00022630"/>
    </source>
</evidence>
<dbReference type="InterPro" id="IPR045024">
    <property type="entry name" value="NDH-2"/>
</dbReference>
<dbReference type="PRINTS" id="PR00368">
    <property type="entry name" value="FADPNR"/>
</dbReference>
<dbReference type="PRINTS" id="PR00411">
    <property type="entry name" value="PNDRDTASEI"/>
</dbReference>
<protein>
    <recommendedName>
        <fullName evidence="2">NADH:ubiquinone reductase (non-electrogenic)</fullName>
        <ecNumber evidence="2">1.6.5.9</ecNumber>
    </recommendedName>
</protein>
<gene>
    <name evidence="10" type="ordered locus">Arch_1171</name>
</gene>
<dbReference type="InterPro" id="IPR036188">
    <property type="entry name" value="FAD/NAD-bd_sf"/>
</dbReference>
<dbReference type="AlphaFoldDB" id="D7BPN4"/>
<reference evidence="10 11" key="1">
    <citation type="journal article" date="2010" name="Stand. Genomic Sci.">
        <title>Complete genome sequence of Arcanobacterium haemolyticum type strain (11018).</title>
        <authorList>
            <person name="Yasawong M."/>
            <person name="Teshima H."/>
            <person name="Lapidus A."/>
            <person name="Nolan M."/>
            <person name="Lucas S."/>
            <person name="Glavina Del Rio T."/>
            <person name="Tice H."/>
            <person name="Cheng J."/>
            <person name="Bruce D."/>
            <person name="Detter C."/>
            <person name="Tapia R."/>
            <person name="Han C."/>
            <person name="Goodwin L."/>
            <person name="Pitluck S."/>
            <person name="Liolios K."/>
            <person name="Ivanova N."/>
            <person name="Mavromatis K."/>
            <person name="Mikhailova N."/>
            <person name="Pati A."/>
            <person name="Chen A."/>
            <person name="Palaniappan K."/>
            <person name="Land M."/>
            <person name="Hauser L."/>
            <person name="Chang Y."/>
            <person name="Jeffries C."/>
            <person name="Rohde M."/>
            <person name="Sikorski J."/>
            <person name="Pukall R."/>
            <person name="Goker M."/>
            <person name="Woyke T."/>
            <person name="Bristow J."/>
            <person name="Eisen J."/>
            <person name="Markowitz V."/>
            <person name="Hugenholtz P."/>
            <person name="Kyrpides N."/>
            <person name="Klenk H."/>
        </authorList>
    </citation>
    <scope>NUCLEOTIDE SEQUENCE [LARGE SCALE GENOMIC DNA]</scope>
    <source>
        <strain evidence="11">ATCC 9345 / DSM 20595 / CCUG 17215 / LMG 16163 / NBRC 15585 / NCTC 8452 / 11018</strain>
    </source>
</reference>
<dbReference type="RefSeq" id="WP_013170377.1">
    <property type="nucleotide sequence ID" value="NC_014218.1"/>
</dbReference>
<proteinExistence type="inferred from homology"/>
<keyword evidence="5" id="KW-0560">Oxidoreductase</keyword>
<feature type="domain" description="FAD/NAD(P)-binding" evidence="9">
    <location>
        <begin position="5"/>
        <end position="329"/>
    </location>
</feature>
<keyword evidence="4" id="KW-0274">FAD</keyword>
<dbReference type="EC" id="1.6.5.9" evidence="2"/>
<sequence length="479" mass="52497">MSKHHVVVIGSGFGGLFATKALRKADVSVTMISRTSHHLFQPLLYQVATGILSPGEIAPTTREILSRQENASVLLGLVEDIDVDAKEVIWRYHNREMRTGYDSLIVAAGADQSYFGNDQFARFAPGLKNIDDALEIRARILGAFELAELEPDPQMRKDILTFVVVGAGPTGVEVAGQIRELASKTLRKEFRNFDPREARVILVDGADYPLPPFGESLGKRTRKALEKLGIEVMMGQMVIGMTDRTVTLRDREGNEQTINTICKVWSAGVQGSSLGKKLAERTGVELDRAGRVRVNDDLTIPGHPEIFVVGDMMSLDGVPGVAQGAIQPGRFAARAIIDRLAGKPSAPKFVYNDKGSMATIAKSKAVVKIGRLEFDGFVAWLAWCVLHILTLSGFKTRFSTLMRWAISYLSHRRSERSTTNQQLVGRLALKACGDHASGHLILGDVDPEPLAKIAERATQEQLDEQASKRDEASNPNTRS</sequence>
<feature type="region of interest" description="Disordered" evidence="8">
    <location>
        <begin position="457"/>
        <end position="479"/>
    </location>
</feature>
<dbReference type="Proteomes" id="UP000000376">
    <property type="component" value="Chromosome"/>
</dbReference>
<evidence type="ECO:0000256" key="5">
    <source>
        <dbReference type="ARBA" id="ARBA00023002"/>
    </source>
</evidence>
<evidence type="ECO:0000256" key="6">
    <source>
        <dbReference type="ARBA" id="ARBA00023027"/>
    </source>
</evidence>
<dbReference type="GO" id="GO:0050136">
    <property type="term" value="F:NADH dehydrogenase (quinone) (non-electrogenic) activity"/>
    <property type="evidence" value="ECO:0007669"/>
    <property type="project" value="UniProtKB-EC"/>
</dbReference>
<evidence type="ECO:0000313" key="11">
    <source>
        <dbReference type="Proteomes" id="UP000000376"/>
    </source>
</evidence>
<evidence type="ECO:0000256" key="2">
    <source>
        <dbReference type="ARBA" id="ARBA00012637"/>
    </source>
</evidence>